<evidence type="ECO:0000256" key="3">
    <source>
        <dbReference type="ARBA" id="ARBA00022490"/>
    </source>
</evidence>
<dbReference type="Gene3D" id="3.30.1490.190">
    <property type="match status" value="1"/>
</dbReference>
<sequence length="145" mass="15224">MTTPRTPTTAEELRGVGLRVTAARVALLETVRGGDHLGVEAIASGVRDRVGHISLQAVYEALHALTAAGLIRRLEPPGSPARFEGRVGDNHHHLVCRTCGVVVDVDCAVGHAPCLTASDDRGFAIDEAEVIYWGLCPACSTSSSS</sequence>
<evidence type="ECO:0000256" key="10">
    <source>
        <dbReference type="ARBA" id="ARBA00023163"/>
    </source>
</evidence>
<dbReference type="InterPro" id="IPR002481">
    <property type="entry name" value="FUR"/>
</dbReference>
<protein>
    <submittedName>
        <fullName evidence="11">Fe2+ or Zn2+ uptake regulation protein</fullName>
    </submittedName>
</protein>
<keyword evidence="8" id="KW-0805">Transcription regulation</keyword>
<dbReference type="EMBL" id="JAUSZI010000002">
    <property type="protein sequence ID" value="MDQ1031763.1"/>
    <property type="molecule type" value="Genomic_DNA"/>
</dbReference>
<evidence type="ECO:0000256" key="8">
    <source>
        <dbReference type="ARBA" id="ARBA00023015"/>
    </source>
</evidence>
<proteinExistence type="inferred from homology"/>
<evidence type="ECO:0000256" key="7">
    <source>
        <dbReference type="ARBA" id="ARBA00023004"/>
    </source>
</evidence>
<dbReference type="PANTHER" id="PTHR33202">
    <property type="entry name" value="ZINC UPTAKE REGULATION PROTEIN"/>
    <property type="match status" value="1"/>
</dbReference>
<evidence type="ECO:0000256" key="1">
    <source>
        <dbReference type="ARBA" id="ARBA00004496"/>
    </source>
</evidence>
<dbReference type="InterPro" id="IPR036390">
    <property type="entry name" value="WH_DNA-bd_sf"/>
</dbReference>
<evidence type="ECO:0000256" key="4">
    <source>
        <dbReference type="ARBA" id="ARBA00022491"/>
    </source>
</evidence>
<dbReference type="Gene3D" id="1.10.10.10">
    <property type="entry name" value="Winged helix-like DNA-binding domain superfamily/Winged helix DNA-binding domain"/>
    <property type="match status" value="1"/>
</dbReference>
<keyword evidence="5" id="KW-0479">Metal-binding</keyword>
<keyword evidence="12" id="KW-1185">Reference proteome</keyword>
<dbReference type="InterPro" id="IPR036388">
    <property type="entry name" value="WH-like_DNA-bd_sf"/>
</dbReference>
<keyword evidence="4" id="KW-0678">Repressor</keyword>
<evidence type="ECO:0000313" key="12">
    <source>
        <dbReference type="Proteomes" id="UP001230328"/>
    </source>
</evidence>
<evidence type="ECO:0000256" key="5">
    <source>
        <dbReference type="ARBA" id="ARBA00022723"/>
    </source>
</evidence>
<reference evidence="11 12" key="1">
    <citation type="submission" date="2023-07" db="EMBL/GenBank/DDBJ databases">
        <title>Comparative genomics of wheat-associated soil bacteria to identify genetic determinants of phenazine resistance.</title>
        <authorList>
            <person name="Mouncey N."/>
        </authorList>
    </citation>
    <scope>NUCLEOTIDE SEQUENCE [LARGE SCALE GENOMIC DNA]</scope>
    <source>
        <strain evidence="11 12">V2I4</strain>
    </source>
</reference>
<evidence type="ECO:0000256" key="9">
    <source>
        <dbReference type="ARBA" id="ARBA00023125"/>
    </source>
</evidence>
<organism evidence="11 12">
    <name type="scientific">Streptomyces umbrinus</name>
    <dbReference type="NCBI Taxonomy" id="67370"/>
    <lineage>
        <taxon>Bacteria</taxon>
        <taxon>Bacillati</taxon>
        <taxon>Actinomycetota</taxon>
        <taxon>Actinomycetes</taxon>
        <taxon>Kitasatosporales</taxon>
        <taxon>Streptomycetaceae</taxon>
        <taxon>Streptomyces</taxon>
        <taxon>Streptomyces phaeochromogenes group</taxon>
    </lineage>
</organism>
<evidence type="ECO:0000313" key="11">
    <source>
        <dbReference type="EMBL" id="MDQ1031763.1"/>
    </source>
</evidence>
<keyword evidence="7" id="KW-0408">Iron</keyword>
<dbReference type="SUPFAM" id="SSF46785">
    <property type="entry name" value="Winged helix' DNA-binding domain"/>
    <property type="match status" value="1"/>
</dbReference>
<evidence type="ECO:0000256" key="6">
    <source>
        <dbReference type="ARBA" id="ARBA00022833"/>
    </source>
</evidence>
<evidence type="ECO:0000256" key="2">
    <source>
        <dbReference type="ARBA" id="ARBA00007957"/>
    </source>
</evidence>
<accession>A0ABU0T7U8</accession>
<dbReference type="Proteomes" id="UP001230328">
    <property type="component" value="Unassembled WGS sequence"/>
</dbReference>
<dbReference type="Pfam" id="PF01475">
    <property type="entry name" value="FUR"/>
    <property type="match status" value="1"/>
</dbReference>
<dbReference type="RefSeq" id="WP_307528106.1">
    <property type="nucleotide sequence ID" value="NZ_JAUSZI010000002.1"/>
</dbReference>
<dbReference type="InterPro" id="IPR043135">
    <property type="entry name" value="Fur_C"/>
</dbReference>
<comment type="subcellular location">
    <subcellularLocation>
        <location evidence="1">Cytoplasm</location>
    </subcellularLocation>
</comment>
<dbReference type="CDD" id="cd07153">
    <property type="entry name" value="Fur_like"/>
    <property type="match status" value="1"/>
</dbReference>
<dbReference type="PANTHER" id="PTHR33202:SF18">
    <property type="entry name" value="TRANSCRIPTIONAL REGULATOR FURA"/>
    <property type="match status" value="1"/>
</dbReference>
<comment type="caution">
    <text evidence="11">The sequence shown here is derived from an EMBL/GenBank/DDBJ whole genome shotgun (WGS) entry which is preliminary data.</text>
</comment>
<name>A0ABU0T7U8_9ACTN</name>
<keyword evidence="6" id="KW-0862">Zinc</keyword>
<keyword evidence="3" id="KW-0963">Cytoplasm</keyword>
<keyword evidence="10" id="KW-0804">Transcription</keyword>
<keyword evidence="9" id="KW-0238">DNA-binding</keyword>
<gene>
    <name evidence="11" type="ORF">QF035_009345</name>
</gene>
<comment type="similarity">
    <text evidence="2">Belongs to the Fur family.</text>
</comment>